<evidence type="ECO:0000256" key="2">
    <source>
        <dbReference type="SAM" id="Phobius"/>
    </source>
</evidence>
<keyword evidence="2" id="KW-1133">Transmembrane helix</keyword>
<feature type="region of interest" description="Disordered" evidence="1">
    <location>
        <begin position="159"/>
        <end position="191"/>
    </location>
</feature>
<evidence type="ECO:0000313" key="4">
    <source>
        <dbReference type="Proteomes" id="UP001227230"/>
    </source>
</evidence>
<feature type="region of interest" description="Disordered" evidence="1">
    <location>
        <begin position="210"/>
        <end position="232"/>
    </location>
</feature>
<gene>
    <name evidence="3" type="ORF">VitviT2T_016427</name>
</gene>
<name>A0ABY9CTP5_VITVI</name>
<evidence type="ECO:0000313" key="3">
    <source>
        <dbReference type="EMBL" id="WJZ97854.1"/>
    </source>
</evidence>
<feature type="compositionally biased region" description="Gly residues" evidence="1">
    <location>
        <begin position="174"/>
        <end position="184"/>
    </location>
</feature>
<accession>A0ABY9CTP5</accession>
<organism evidence="3 4">
    <name type="scientific">Vitis vinifera</name>
    <name type="common">Grape</name>
    <dbReference type="NCBI Taxonomy" id="29760"/>
    <lineage>
        <taxon>Eukaryota</taxon>
        <taxon>Viridiplantae</taxon>
        <taxon>Streptophyta</taxon>
        <taxon>Embryophyta</taxon>
        <taxon>Tracheophyta</taxon>
        <taxon>Spermatophyta</taxon>
        <taxon>Magnoliopsida</taxon>
        <taxon>eudicotyledons</taxon>
        <taxon>Gunneridae</taxon>
        <taxon>Pentapetalae</taxon>
        <taxon>rosids</taxon>
        <taxon>Vitales</taxon>
        <taxon>Vitaceae</taxon>
        <taxon>Viteae</taxon>
        <taxon>Vitis</taxon>
    </lineage>
</organism>
<keyword evidence="4" id="KW-1185">Reference proteome</keyword>
<sequence length="276" mass="27875">MATVSSCVLHIILNTFILFIINPSFILGENDELSIVDFDFNSFNGDYTPPSPPPPASPPHPPSLSCEGDLGGNGSFDTICELNSSLNFGKDVYIEGIGSLHILSGVIVSCPMVGCSILVNISGEFVMGVNSSIIAGTVFVEAQNASLSDGSIINVTALAGAPPPQTSGTPSGVQGSGGGHGGRGASCVTDNTKLPEDVWGGDAYSWSSLDEPKSYGSKGGTTSKEEDYGGGGGGRIEFEVESAIEVCGSLVADGGDGGVKGGGGSGGSIYIKAPRM</sequence>
<dbReference type="EMBL" id="CP126658">
    <property type="protein sequence ID" value="WJZ97854.1"/>
    <property type="molecule type" value="Genomic_DNA"/>
</dbReference>
<proteinExistence type="predicted"/>
<keyword evidence="2" id="KW-0812">Transmembrane</keyword>
<protein>
    <submittedName>
        <fullName evidence="3">Uncharacterized protein</fullName>
    </submittedName>
</protein>
<dbReference type="Proteomes" id="UP001227230">
    <property type="component" value="Chromosome 11"/>
</dbReference>
<reference evidence="3 4" key="1">
    <citation type="journal article" date="2023" name="Hortic Res">
        <title>The complete reference genome for grapevine (Vitis vinifera L.) genetics and breeding.</title>
        <authorList>
            <person name="Shi X."/>
            <person name="Cao S."/>
            <person name="Wang X."/>
            <person name="Huang S."/>
            <person name="Wang Y."/>
            <person name="Liu Z."/>
            <person name="Liu W."/>
            <person name="Leng X."/>
            <person name="Peng Y."/>
            <person name="Wang N."/>
            <person name="Wang Y."/>
            <person name="Ma Z."/>
            <person name="Xu X."/>
            <person name="Zhang F."/>
            <person name="Xue H."/>
            <person name="Zhong H."/>
            <person name="Wang Y."/>
            <person name="Zhang K."/>
            <person name="Velt A."/>
            <person name="Avia K."/>
            <person name="Holtgrawe D."/>
            <person name="Grimplet J."/>
            <person name="Matus J.T."/>
            <person name="Ware D."/>
            <person name="Wu X."/>
            <person name="Wang H."/>
            <person name="Liu C."/>
            <person name="Fang Y."/>
            <person name="Rustenholz C."/>
            <person name="Cheng Z."/>
            <person name="Xiao H."/>
            <person name="Zhou Y."/>
        </authorList>
    </citation>
    <scope>NUCLEOTIDE SEQUENCE [LARGE SCALE GENOMIC DNA]</scope>
    <source>
        <strain evidence="4">cv. Pinot noir / PN40024</strain>
        <tissue evidence="3">Leaf</tissue>
    </source>
</reference>
<evidence type="ECO:0000256" key="1">
    <source>
        <dbReference type="SAM" id="MobiDB-lite"/>
    </source>
</evidence>
<dbReference type="PANTHER" id="PTHR31513:SF10">
    <property type="entry name" value="TYROSINE-PROTEIN KINASE EPHRIN TYPE A_B RECEPTOR-LIKE DOMAIN-CONTAINING PROTEIN"/>
    <property type="match status" value="1"/>
</dbReference>
<feature type="transmembrane region" description="Helical" evidence="2">
    <location>
        <begin position="7"/>
        <end position="27"/>
    </location>
</feature>
<keyword evidence="2" id="KW-0472">Membrane</keyword>
<dbReference type="PANTHER" id="PTHR31513">
    <property type="entry name" value="EPHRIN TYPE-B RECEPTOR"/>
    <property type="match status" value="1"/>
</dbReference>